<evidence type="ECO:0000259" key="1">
    <source>
        <dbReference type="Pfam" id="PF03235"/>
    </source>
</evidence>
<proteinExistence type="predicted"/>
<name>D8VMP6_9ZZZZ</name>
<evidence type="ECO:0000313" key="2">
    <source>
        <dbReference type="EMBL" id="ACY24681.1"/>
    </source>
</evidence>
<sequence length="527" mass="60315">MEIKQLSIQQVLDNVTKGEIRIPAFQRGFVWEPDRVAYLMDSIYKQYPFGTLLLWRTNAVLKHDRKLGPVELPLPPENYPVEYVLDGQQRLTSVFCVFKSGLPVHPDFTWKDIYFDLLAKPDVREQQFVALDPIEVDAARHFPLRAIFDSPEYRKLTKNFDDVTANVVDQVSRAFQQVQIPCNVYQTDDKGIVSIIFERINRQGVPLDTLQLLSAWTWSEEFQLQAEFADLTEELTDFGFGDDDDEENLILRCCAAVLNKEAAPESLLTLSGKVVREGFSRMQYGIKGAIDFLQSNFNVHRLSALPFQTIVVPLSVYFAHEKDAEIKLTAAHRQILCNWFWRTCLSRRYSSGVLRNLKTDIEEIEKLRLNQPSKLGEFMVTVDSTFFTENKFLMGSVNTKTFVLALAQLRPKSFISGQDLDLKDKLRLSNRTEFHHVYPKAFLDASKQGIGKENILANLAFLSRADNRQIGGEAPSQYLAKLPKDVNPVFESALIDFDAFKTDVFEKFIEKRTARLVSFTKDLAGLP</sequence>
<dbReference type="PANTHER" id="PTHR37292:SF2">
    <property type="entry name" value="DUF262 DOMAIN-CONTAINING PROTEIN"/>
    <property type="match status" value="1"/>
</dbReference>
<dbReference type="AlphaFoldDB" id="D8VMP6"/>
<reference evidence="2" key="2">
    <citation type="journal article" date="2010" name="Appl. Environ. Microbiol.">
        <title>Diversity of glycosyl hydrolases from cellulose-depleting communities enriched from casts of two earthworm species.</title>
        <authorList>
            <person name="Beloqui A."/>
            <person name="Nechitaylo T.Y."/>
            <person name="Lopez-Cortes N."/>
            <person name="Ghazi A."/>
            <person name="Guazzaroni M.E."/>
            <person name="Polaina J."/>
            <person name="Strittmatter A.W."/>
            <person name="Reva O."/>
            <person name="Waliczek A."/>
            <person name="Yakimov M.M."/>
            <person name="Golyshina O.V."/>
            <person name="Ferrer M."/>
            <person name="Golyshin P.N."/>
        </authorList>
    </citation>
    <scope>NUCLEOTIDE SEQUENCE</scope>
</reference>
<reference evidence="2" key="1">
    <citation type="submission" date="2009-09" db="EMBL/GenBank/DDBJ databases">
        <authorList>
            <person name="Beloqi A."/>
            <person name="Nechitaylo T.Y."/>
            <person name="Lopez-Cortes N."/>
            <person name="Vietes M."/>
            <person name="Polaina J."/>
            <person name="Strittmatter A."/>
            <person name="Reva O."/>
            <person name="Waliczek A."/>
            <person name="Golyshina O.V."/>
            <person name="Ferrer M."/>
            <person name="Golyshin P.N."/>
        </authorList>
    </citation>
    <scope>NUCLEOTIDE SEQUENCE</scope>
</reference>
<feature type="domain" description="GmrSD restriction endonucleases N-terminal" evidence="1">
    <location>
        <begin position="8"/>
        <end position="216"/>
    </location>
</feature>
<accession>D8VMP6</accession>
<protein>
    <recommendedName>
        <fullName evidence="1">GmrSD restriction endonucleases N-terminal domain-containing protein</fullName>
    </recommendedName>
</protein>
<organism evidence="2">
    <name type="scientific">uncultured organism</name>
    <dbReference type="NCBI Taxonomy" id="155900"/>
    <lineage>
        <taxon>unclassified sequences</taxon>
        <taxon>environmental samples</taxon>
    </lineage>
</organism>
<dbReference type="EMBL" id="GQ996408">
    <property type="protein sequence ID" value="ACY24681.1"/>
    <property type="molecule type" value="Genomic_DNA"/>
</dbReference>
<dbReference type="Pfam" id="PF03235">
    <property type="entry name" value="GmrSD_N"/>
    <property type="match status" value="1"/>
</dbReference>
<dbReference type="PANTHER" id="PTHR37292">
    <property type="entry name" value="VNG6097C"/>
    <property type="match status" value="1"/>
</dbReference>
<dbReference type="InterPro" id="IPR004919">
    <property type="entry name" value="GmrSD_N"/>
</dbReference>